<protein>
    <recommendedName>
        <fullName evidence="2">Transposase TnpC homeodomain domain-containing protein</fullName>
    </recommendedName>
</protein>
<evidence type="ECO:0000313" key="3">
    <source>
        <dbReference type="EMBL" id="TJZ79856.1"/>
    </source>
</evidence>
<dbReference type="RefSeq" id="WP_136858174.1">
    <property type="nucleotide sequence ID" value="NZ_SUNH01000041.1"/>
</dbReference>
<accession>A0A4U0QEP5</accession>
<dbReference type="AlphaFoldDB" id="A0A4U0QEP5"/>
<proteinExistence type="predicted"/>
<evidence type="ECO:0000313" key="4">
    <source>
        <dbReference type="Proteomes" id="UP000306223"/>
    </source>
</evidence>
<name>A0A4U0QEP5_9RHOB</name>
<gene>
    <name evidence="3" type="ORF">FA740_17785</name>
</gene>
<keyword evidence="4" id="KW-1185">Reference proteome</keyword>
<reference evidence="3 4" key="1">
    <citation type="submission" date="2019-04" db="EMBL/GenBank/DDBJ databases">
        <authorList>
            <person name="Li J."/>
        </authorList>
    </citation>
    <scope>NUCLEOTIDE SEQUENCE [LARGE SCALE GENOMIC DNA]</scope>
    <source>
        <strain evidence="3 4">CCTCC AB2016182</strain>
    </source>
</reference>
<feature type="region of interest" description="Disordered" evidence="1">
    <location>
        <begin position="77"/>
        <end position="107"/>
    </location>
</feature>
<dbReference type="EMBL" id="SUNH01000041">
    <property type="protein sequence ID" value="TJZ79856.1"/>
    <property type="molecule type" value="Genomic_DNA"/>
</dbReference>
<evidence type="ECO:0000256" key="1">
    <source>
        <dbReference type="SAM" id="MobiDB-lite"/>
    </source>
</evidence>
<dbReference type="InterPro" id="IPR024463">
    <property type="entry name" value="Transposase_TnpC_homeodom"/>
</dbReference>
<sequence>MLDFAKSLPEDPDELRRFTALLLAEVKSQAMLIEKLHHQLAGHRSHRFGPSSETIDQLQLALEASEIAVAKMTAKLRLPDEDPKDKPKRRPIPDHIPRQEIELTTGDDDCAHCGGTLRRLGEDITEELAGR</sequence>
<organism evidence="3 4">
    <name type="scientific">Paracoccus hibiscisoli</name>
    <dbReference type="NCBI Taxonomy" id="2023261"/>
    <lineage>
        <taxon>Bacteria</taxon>
        <taxon>Pseudomonadati</taxon>
        <taxon>Pseudomonadota</taxon>
        <taxon>Alphaproteobacteria</taxon>
        <taxon>Rhodobacterales</taxon>
        <taxon>Paracoccaceae</taxon>
        <taxon>Paracoccus</taxon>
    </lineage>
</organism>
<evidence type="ECO:0000259" key="2">
    <source>
        <dbReference type="Pfam" id="PF13007"/>
    </source>
</evidence>
<feature type="domain" description="Transposase TnpC homeodomain" evidence="2">
    <location>
        <begin position="36"/>
        <end position="101"/>
    </location>
</feature>
<dbReference type="OrthoDB" id="9800877at2"/>
<feature type="compositionally biased region" description="Basic and acidic residues" evidence="1">
    <location>
        <begin position="77"/>
        <end position="101"/>
    </location>
</feature>
<dbReference type="Proteomes" id="UP000306223">
    <property type="component" value="Unassembled WGS sequence"/>
</dbReference>
<comment type="caution">
    <text evidence="3">The sequence shown here is derived from an EMBL/GenBank/DDBJ whole genome shotgun (WGS) entry which is preliminary data.</text>
</comment>
<dbReference type="Pfam" id="PF13007">
    <property type="entry name" value="LZ_Tnp_IS66"/>
    <property type="match status" value="1"/>
</dbReference>